<comment type="caution">
    <text evidence="2">The sequence shown here is derived from an EMBL/GenBank/DDBJ whole genome shotgun (WGS) entry which is preliminary data.</text>
</comment>
<evidence type="ECO:0008006" key="4">
    <source>
        <dbReference type="Google" id="ProtNLM"/>
    </source>
</evidence>
<dbReference type="Proteomes" id="UP001642483">
    <property type="component" value="Unassembled WGS sequence"/>
</dbReference>
<proteinExistence type="predicted"/>
<sequence length="148" mass="16389">MTIPCETRERKCEVAQCEEAANVRYASCDHQVCIAHEDATFEACVVCSAPPPLLEDPELLDSSSSELSEHDEDDPANVSLSGNDDDVNNAEEFDDAIEHQPPNDRVALQSFIALTEDLQVGQPLDDTIDEERKDGARFPQQSPEEEEN</sequence>
<name>A0ABP0FW86_CLALP</name>
<accession>A0ABP0FW86</accession>
<gene>
    <name evidence="2" type="ORF">CVLEPA_LOCUS14082</name>
</gene>
<reference evidence="2 3" key="1">
    <citation type="submission" date="2024-02" db="EMBL/GenBank/DDBJ databases">
        <authorList>
            <person name="Daric V."/>
            <person name="Darras S."/>
        </authorList>
    </citation>
    <scope>NUCLEOTIDE SEQUENCE [LARGE SCALE GENOMIC DNA]</scope>
</reference>
<feature type="region of interest" description="Disordered" evidence="1">
    <location>
        <begin position="55"/>
        <end position="148"/>
    </location>
</feature>
<keyword evidence="3" id="KW-1185">Reference proteome</keyword>
<organism evidence="2 3">
    <name type="scientific">Clavelina lepadiformis</name>
    <name type="common">Light-bulb sea squirt</name>
    <name type="synonym">Ascidia lepadiformis</name>
    <dbReference type="NCBI Taxonomy" id="159417"/>
    <lineage>
        <taxon>Eukaryota</taxon>
        <taxon>Metazoa</taxon>
        <taxon>Chordata</taxon>
        <taxon>Tunicata</taxon>
        <taxon>Ascidiacea</taxon>
        <taxon>Aplousobranchia</taxon>
        <taxon>Clavelinidae</taxon>
        <taxon>Clavelina</taxon>
    </lineage>
</organism>
<protein>
    <recommendedName>
        <fullName evidence="4">RING-type domain-containing protein</fullName>
    </recommendedName>
</protein>
<evidence type="ECO:0000256" key="1">
    <source>
        <dbReference type="SAM" id="MobiDB-lite"/>
    </source>
</evidence>
<dbReference type="EMBL" id="CAWYQH010000096">
    <property type="protein sequence ID" value="CAK8682962.1"/>
    <property type="molecule type" value="Genomic_DNA"/>
</dbReference>
<feature type="compositionally biased region" description="Acidic residues" evidence="1">
    <location>
        <begin position="83"/>
        <end position="95"/>
    </location>
</feature>
<evidence type="ECO:0000313" key="2">
    <source>
        <dbReference type="EMBL" id="CAK8682962.1"/>
    </source>
</evidence>
<evidence type="ECO:0000313" key="3">
    <source>
        <dbReference type="Proteomes" id="UP001642483"/>
    </source>
</evidence>